<evidence type="ECO:0000256" key="4">
    <source>
        <dbReference type="ARBA" id="ARBA00022692"/>
    </source>
</evidence>
<keyword evidence="3 8" id="KW-0808">Transferase</keyword>
<dbReference type="OrthoDB" id="4096362at2759"/>
<dbReference type="AlphaFoldDB" id="A0A834GV60"/>
<keyword evidence="11" id="KW-1185">Reference proteome</keyword>
<evidence type="ECO:0000313" key="11">
    <source>
        <dbReference type="Proteomes" id="UP000626092"/>
    </source>
</evidence>
<proteinExistence type="inferred from homology"/>
<evidence type="ECO:0000256" key="3">
    <source>
        <dbReference type="ARBA" id="ARBA00022679"/>
    </source>
</evidence>
<evidence type="ECO:0000259" key="9">
    <source>
        <dbReference type="Pfam" id="PF01529"/>
    </source>
</evidence>
<dbReference type="PROSITE" id="PS50216">
    <property type="entry name" value="DHHC"/>
    <property type="match status" value="1"/>
</dbReference>
<evidence type="ECO:0000313" key="10">
    <source>
        <dbReference type="EMBL" id="KAF7141754.1"/>
    </source>
</evidence>
<feature type="transmembrane region" description="Helical" evidence="8">
    <location>
        <begin position="112"/>
        <end position="132"/>
    </location>
</feature>
<dbReference type="GO" id="GO:0006612">
    <property type="term" value="P:protein targeting to membrane"/>
    <property type="evidence" value="ECO:0007669"/>
    <property type="project" value="TreeGrafter"/>
</dbReference>
<keyword evidence="7 8" id="KW-0012">Acyltransferase</keyword>
<evidence type="ECO:0000256" key="1">
    <source>
        <dbReference type="ARBA" id="ARBA00004127"/>
    </source>
</evidence>
<feature type="transmembrane region" description="Helical" evidence="8">
    <location>
        <begin position="138"/>
        <end position="161"/>
    </location>
</feature>
<keyword evidence="5 8" id="KW-1133">Transmembrane helix</keyword>
<dbReference type="GO" id="GO:0005794">
    <property type="term" value="C:Golgi apparatus"/>
    <property type="evidence" value="ECO:0007669"/>
    <property type="project" value="TreeGrafter"/>
</dbReference>
<dbReference type="Pfam" id="PF01529">
    <property type="entry name" value="DHHC"/>
    <property type="match status" value="1"/>
</dbReference>
<feature type="domain" description="Palmitoyltransferase DHHC" evidence="9">
    <location>
        <begin position="197"/>
        <end position="323"/>
    </location>
</feature>
<dbReference type="EC" id="2.3.1.225" evidence="8"/>
<evidence type="ECO:0000256" key="8">
    <source>
        <dbReference type="RuleBase" id="RU079119"/>
    </source>
</evidence>
<gene>
    <name evidence="10" type="ORF">RHSIM_Rhsim06G0162800</name>
</gene>
<comment type="catalytic activity">
    <reaction evidence="8">
        <text>L-cysteinyl-[protein] + hexadecanoyl-CoA = S-hexadecanoyl-L-cysteinyl-[protein] + CoA</text>
        <dbReference type="Rhea" id="RHEA:36683"/>
        <dbReference type="Rhea" id="RHEA-COMP:10131"/>
        <dbReference type="Rhea" id="RHEA-COMP:11032"/>
        <dbReference type="ChEBI" id="CHEBI:29950"/>
        <dbReference type="ChEBI" id="CHEBI:57287"/>
        <dbReference type="ChEBI" id="CHEBI:57379"/>
        <dbReference type="ChEBI" id="CHEBI:74151"/>
        <dbReference type="EC" id="2.3.1.225"/>
    </reaction>
</comment>
<comment type="caution">
    <text evidence="10">The sequence shown here is derived from an EMBL/GenBank/DDBJ whole genome shotgun (WGS) entry which is preliminary data.</text>
</comment>
<dbReference type="EMBL" id="WJXA01000006">
    <property type="protein sequence ID" value="KAF7141754.1"/>
    <property type="molecule type" value="Genomic_DNA"/>
</dbReference>
<reference evidence="10" key="1">
    <citation type="submission" date="2019-11" db="EMBL/GenBank/DDBJ databases">
        <authorList>
            <person name="Liu Y."/>
            <person name="Hou J."/>
            <person name="Li T.-Q."/>
            <person name="Guan C.-H."/>
            <person name="Wu X."/>
            <person name="Wu H.-Z."/>
            <person name="Ling F."/>
            <person name="Zhang R."/>
            <person name="Shi X.-G."/>
            <person name="Ren J.-P."/>
            <person name="Chen E.-F."/>
            <person name="Sun J.-M."/>
        </authorList>
    </citation>
    <scope>NUCLEOTIDE SEQUENCE</scope>
    <source>
        <strain evidence="10">Adult_tree_wgs_1</strain>
        <tissue evidence="10">Leaves</tissue>
    </source>
</reference>
<name>A0A834GV60_RHOSS</name>
<comment type="domain">
    <text evidence="8">The DHHC domain is required for palmitoyltransferase activity.</text>
</comment>
<comment type="similarity">
    <text evidence="2 8">Belongs to the DHHC palmitoyltransferase family.</text>
</comment>
<dbReference type="PANTHER" id="PTHR22883:SF57">
    <property type="entry name" value="S-ACYLTRANSFERASE"/>
    <property type="match status" value="1"/>
</dbReference>
<keyword evidence="6 8" id="KW-0472">Membrane</keyword>
<feature type="transmembrane region" description="Helical" evidence="8">
    <location>
        <begin position="242"/>
        <end position="266"/>
    </location>
</feature>
<dbReference type="GO" id="GO:0005783">
    <property type="term" value="C:endoplasmic reticulum"/>
    <property type="evidence" value="ECO:0007669"/>
    <property type="project" value="TreeGrafter"/>
</dbReference>
<comment type="subcellular location">
    <subcellularLocation>
        <location evidence="1">Endomembrane system</location>
        <topology evidence="1">Multi-pass membrane protein</topology>
    </subcellularLocation>
</comment>
<protein>
    <recommendedName>
        <fullName evidence="8">S-acyltransferase</fullName>
        <ecNumber evidence="8">2.3.1.225</ecNumber>
    </recommendedName>
    <alternativeName>
        <fullName evidence="8">Palmitoyltransferase</fullName>
    </alternativeName>
</protein>
<organism evidence="10 11">
    <name type="scientific">Rhododendron simsii</name>
    <name type="common">Sims's rhododendron</name>
    <dbReference type="NCBI Taxonomy" id="118357"/>
    <lineage>
        <taxon>Eukaryota</taxon>
        <taxon>Viridiplantae</taxon>
        <taxon>Streptophyta</taxon>
        <taxon>Embryophyta</taxon>
        <taxon>Tracheophyta</taxon>
        <taxon>Spermatophyta</taxon>
        <taxon>Magnoliopsida</taxon>
        <taxon>eudicotyledons</taxon>
        <taxon>Gunneridae</taxon>
        <taxon>Pentapetalae</taxon>
        <taxon>asterids</taxon>
        <taxon>Ericales</taxon>
        <taxon>Ericaceae</taxon>
        <taxon>Ericoideae</taxon>
        <taxon>Rhodoreae</taxon>
        <taxon>Rhododendron</taxon>
    </lineage>
</organism>
<dbReference type="GO" id="GO:0019706">
    <property type="term" value="F:protein-cysteine S-palmitoyltransferase activity"/>
    <property type="evidence" value="ECO:0007669"/>
    <property type="project" value="UniProtKB-EC"/>
</dbReference>
<dbReference type="InterPro" id="IPR001594">
    <property type="entry name" value="Palmitoyltrfase_DHHC"/>
</dbReference>
<feature type="transmembrane region" description="Helical" evidence="8">
    <location>
        <begin position="286"/>
        <end position="312"/>
    </location>
</feature>
<evidence type="ECO:0000256" key="5">
    <source>
        <dbReference type="ARBA" id="ARBA00022989"/>
    </source>
</evidence>
<keyword evidence="4 8" id="KW-0812">Transmembrane</keyword>
<evidence type="ECO:0000256" key="2">
    <source>
        <dbReference type="ARBA" id="ARBA00008574"/>
    </source>
</evidence>
<sequence>MDPHKPRPEETEIGPEATESITLSVPPEVVCTHRPVNGDKNEGETDVVEGKSNILVSLRESLVGAKKVVQERWLKCFSSGRAARTRAYQVWQGNNVFFCRGRLICGPDPRGLLLTAVSISLSSWIFTVYIARDFPNPSLIIAFSVTLTLMVIVNLIAVSAIDPGIIPRNGQSDVEEVGTGDRTRRKRVTVNGMVVKLKYCRTCKIYRPPRSCHCATCDNCVEKFDHHCPWIGQCIGLRNYRFYLTFLVAALVIFAFNFAFCFWRIHQRLFVANTGLLGLLRNCPETVALASFSFVAIGLLGCLASYQVYLIAINQTFYENFRQRYAGSRNPYDKGILRNFKDALLVQLPPSRVDFRAEVTPGEWFVGGNSNVG</sequence>
<evidence type="ECO:0000256" key="7">
    <source>
        <dbReference type="ARBA" id="ARBA00023315"/>
    </source>
</evidence>
<dbReference type="Proteomes" id="UP000626092">
    <property type="component" value="Unassembled WGS sequence"/>
</dbReference>
<dbReference type="PANTHER" id="PTHR22883">
    <property type="entry name" value="ZINC FINGER DHHC DOMAIN CONTAINING PROTEIN"/>
    <property type="match status" value="1"/>
</dbReference>
<dbReference type="InterPro" id="IPR039859">
    <property type="entry name" value="PFA4/ZDH16/20/ERF2-like"/>
</dbReference>
<accession>A0A834GV60</accession>
<evidence type="ECO:0000256" key="6">
    <source>
        <dbReference type="ARBA" id="ARBA00023136"/>
    </source>
</evidence>